<dbReference type="RefSeq" id="WP_126819759.1">
    <property type="nucleotide sequence ID" value="NZ_PIPS01000001.1"/>
</dbReference>
<reference evidence="2" key="1">
    <citation type="journal article" date="2018" name="Front. Microbiol.">
        <title>Genome-Based Analysis Reveals the Taxonomy and Diversity of the Family Idiomarinaceae.</title>
        <authorList>
            <person name="Liu Y."/>
            <person name="Lai Q."/>
            <person name="Shao Z."/>
        </authorList>
    </citation>
    <scope>NUCLEOTIDE SEQUENCE [LARGE SCALE GENOMIC DNA]</scope>
    <source>
        <strain evidence="2">SN-14</strain>
    </source>
</reference>
<evidence type="ECO:0008006" key="3">
    <source>
        <dbReference type="Google" id="ProtNLM"/>
    </source>
</evidence>
<gene>
    <name evidence="1" type="ORF">CWE23_06255</name>
</gene>
<dbReference type="InterPro" id="IPR038607">
    <property type="entry name" value="PhoD-like_sf"/>
</dbReference>
<dbReference type="PANTHER" id="PTHR37031:SF2">
    <property type="entry name" value="PHOD-LIKE PHOSPHATASE METALLOPHOSPHATASE DOMAIN-CONTAINING PROTEIN"/>
    <property type="match status" value="1"/>
</dbReference>
<dbReference type="Proteomes" id="UP000286680">
    <property type="component" value="Unassembled WGS sequence"/>
</dbReference>
<keyword evidence="2" id="KW-1185">Reference proteome</keyword>
<protein>
    <recommendedName>
        <fullName evidence="3">PhoD-like phosphatase</fullName>
    </recommendedName>
</protein>
<accession>A0AA94EGS3</accession>
<organism evidence="1 2">
    <name type="scientific">Idiomarina aquatica</name>
    <dbReference type="NCBI Taxonomy" id="1327752"/>
    <lineage>
        <taxon>Bacteria</taxon>
        <taxon>Pseudomonadati</taxon>
        <taxon>Pseudomonadota</taxon>
        <taxon>Gammaproteobacteria</taxon>
        <taxon>Alteromonadales</taxon>
        <taxon>Idiomarinaceae</taxon>
        <taxon>Idiomarina</taxon>
    </lineage>
</organism>
<dbReference type="Gene3D" id="3.60.21.70">
    <property type="entry name" value="PhoD-like phosphatase"/>
    <property type="match status" value="1"/>
</dbReference>
<dbReference type="InterPro" id="IPR029052">
    <property type="entry name" value="Metallo-depent_PP-like"/>
</dbReference>
<evidence type="ECO:0000313" key="2">
    <source>
        <dbReference type="Proteomes" id="UP000286680"/>
    </source>
</evidence>
<comment type="caution">
    <text evidence="1">The sequence shown here is derived from an EMBL/GenBank/DDBJ whole genome shotgun (WGS) entry which is preliminary data.</text>
</comment>
<dbReference type="AlphaFoldDB" id="A0AA94EGS3"/>
<proteinExistence type="predicted"/>
<dbReference type="PANTHER" id="PTHR37031">
    <property type="entry name" value="METALLOPHOSPHATASE BINDING DOMAIN PROTEIN"/>
    <property type="match status" value="1"/>
</dbReference>
<evidence type="ECO:0000313" key="1">
    <source>
        <dbReference type="EMBL" id="RUO45591.1"/>
    </source>
</evidence>
<name>A0AA94EGS3_9GAMM</name>
<dbReference type="SUPFAM" id="SSF56300">
    <property type="entry name" value="Metallo-dependent phosphatases"/>
    <property type="match status" value="1"/>
</dbReference>
<dbReference type="EMBL" id="PIPS01000001">
    <property type="protein sequence ID" value="RUO45591.1"/>
    <property type="molecule type" value="Genomic_DNA"/>
</dbReference>
<sequence>MTDLADILCGPIVRALDSQRLLLWLVTSHNKPVTATLSVALKEVIEESVQVGTHAYLRRLTLIPEQAFENNQYIEYDIEIGGHQLQQLAPHLLYEGANCPGCVYKAQIERLLHGSCRRPHHPAADGLVRVDHELARTYHQPELRPALLLHSGDQVYVDDVAGPMLQAIHQIIERLELFDEVIEGAPIESSFALRQHQKNFYGRDALLPDTEVNAAITKRFFGGVRKPIFTSSNAANHLITLNEMIAMYLLSWSPTPWKMVNLYAPASLTAKQLNRFNQELTNIDDFSCNLAQVARAMANIPNYMIFDDHDITDDWNLSALWEESAYQHPFSKRIVGNALIGYLLCQAWGNTTDKVDELIKQANSIRVNAGTYDSAEQDALIEELLTFEGWGYTIARTPAVIVLDTRTQRWRSEKSRAKPSGLMDWEALTSFQSKIIDHTAVIVVSPAPMFGVKLIEAIQEVFTLFGKPLLVDAENWMAHQGSAEVMLNIFSHRKTPQHFTILSGDVHYSFVYDVALKHRKQSPEICQITSSGIKNQFPDSLLEWLDRLNRWLFAPYSPLNWFTKRRRFRVFPRLPSERSAGERLWNQAGIGFVEFSDDGTPKHIKQLNATGGECAFEPSHRAKGAEP</sequence>